<dbReference type="OrthoDB" id="8754850at2"/>
<name>A0A1W6SQS6_9PROT</name>
<dbReference type="PROSITE" id="PS00018">
    <property type="entry name" value="EF_HAND_1"/>
    <property type="match status" value="1"/>
</dbReference>
<dbReference type="Gene3D" id="3.40.80.10">
    <property type="entry name" value="Peptidoglycan recognition protein-like"/>
    <property type="match status" value="1"/>
</dbReference>
<dbReference type="GO" id="GO:0008270">
    <property type="term" value="F:zinc ion binding"/>
    <property type="evidence" value="ECO:0007669"/>
    <property type="project" value="InterPro"/>
</dbReference>
<dbReference type="InterPro" id="IPR006619">
    <property type="entry name" value="PGRP_domain_met/bac"/>
</dbReference>
<proteinExistence type="inferred from homology"/>
<dbReference type="GO" id="GO:0009253">
    <property type="term" value="P:peptidoglycan catabolic process"/>
    <property type="evidence" value="ECO:0007669"/>
    <property type="project" value="InterPro"/>
</dbReference>
<protein>
    <submittedName>
        <fullName evidence="3">N-acetylmuramoyl-L-alanine amidase</fullName>
    </submittedName>
</protein>
<dbReference type="InterPro" id="IPR015510">
    <property type="entry name" value="PGRP"/>
</dbReference>
<dbReference type="EMBL" id="CP021106">
    <property type="protein sequence ID" value="ARO88157.1"/>
    <property type="molecule type" value="Genomic_DNA"/>
</dbReference>
<organism evidence="3 4">
    <name type="scientific">Nitrosospira lacus</name>
    <dbReference type="NCBI Taxonomy" id="1288494"/>
    <lineage>
        <taxon>Bacteria</taxon>
        <taxon>Pseudomonadati</taxon>
        <taxon>Pseudomonadota</taxon>
        <taxon>Betaproteobacteria</taxon>
        <taxon>Nitrosomonadales</taxon>
        <taxon>Nitrosomonadaceae</taxon>
        <taxon>Nitrosospira</taxon>
    </lineage>
</organism>
<gene>
    <name evidence="3" type="ORF">EBAPG3_010425</name>
</gene>
<comment type="similarity">
    <text evidence="1">Belongs to the N-acetylmuramoyl-L-alanine amidase 2 family.</text>
</comment>
<evidence type="ECO:0000313" key="4">
    <source>
        <dbReference type="Proteomes" id="UP000012179"/>
    </source>
</evidence>
<dbReference type="Pfam" id="PF01510">
    <property type="entry name" value="Amidase_2"/>
    <property type="match status" value="1"/>
</dbReference>
<dbReference type="GO" id="GO:0008745">
    <property type="term" value="F:N-acetylmuramoyl-L-alanine amidase activity"/>
    <property type="evidence" value="ECO:0007669"/>
    <property type="project" value="InterPro"/>
</dbReference>
<accession>A0A1W6SQS6</accession>
<dbReference type="InterPro" id="IPR002502">
    <property type="entry name" value="Amidase_domain"/>
</dbReference>
<dbReference type="PANTHER" id="PTHR11022">
    <property type="entry name" value="PEPTIDOGLYCAN RECOGNITION PROTEIN"/>
    <property type="match status" value="1"/>
</dbReference>
<keyword evidence="4" id="KW-1185">Reference proteome</keyword>
<dbReference type="eggNOG" id="COG3023">
    <property type="taxonomic scope" value="Bacteria"/>
</dbReference>
<dbReference type="KEGG" id="nlc:EBAPG3_010425"/>
<dbReference type="InterPro" id="IPR036505">
    <property type="entry name" value="Amidase/PGRP_sf"/>
</dbReference>
<evidence type="ECO:0000313" key="3">
    <source>
        <dbReference type="EMBL" id="ARO88157.1"/>
    </source>
</evidence>
<dbReference type="SMART" id="SM00701">
    <property type="entry name" value="PGRP"/>
    <property type="match status" value="1"/>
</dbReference>
<feature type="domain" description="Peptidoglycan recognition protein family" evidence="2">
    <location>
        <begin position="5"/>
        <end position="137"/>
    </location>
</feature>
<dbReference type="SUPFAM" id="SSF55846">
    <property type="entry name" value="N-acetylmuramoyl-L-alanine amidase-like"/>
    <property type="match status" value="1"/>
</dbReference>
<dbReference type="RefSeq" id="WP_040852194.1">
    <property type="nucleotide sequence ID" value="NZ_CP021106.3"/>
</dbReference>
<reference evidence="3 4" key="1">
    <citation type="journal article" date="2015" name="Int. J. Syst. Evol. Microbiol.">
        <title>Nitrosospira lacus sp. nov., a psychrotolerant, ammonia-oxidizing bacterium from sandy lake sediment.</title>
        <authorList>
            <person name="Urakawa H."/>
            <person name="Garcia J.C."/>
            <person name="Nielsen J.L."/>
            <person name="Le V.Q."/>
            <person name="Kozlowski J.A."/>
            <person name="Stein L.Y."/>
            <person name="Lim C.K."/>
            <person name="Pommerening-Roser A."/>
            <person name="Martens-Habbena W."/>
            <person name="Stahl D.A."/>
            <person name="Klotz M.G."/>
        </authorList>
    </citation>
    <scope>NUCLEOTIDE SEQUENCE [LARGE SCALE GENOMIC DNA]</scope>
    <source>
        <strain evidence="3 4">APG3</strain>
    </source>
</reference>
<sequence length="179" mass="19831">MRSINLIVIHCAATPNGRSMFRSVPGRAVSMTPVEVLDEMHKVRGFARTAGFRARQNPNLTSIGYHFIIYTNGTVATGRHLDEVGAHVQGFNAKSIGICMIGTDEFTVVQWKSLAGLVNALNETYPDARLCGHRDLSPDQNKNGIIEPFEWLKICPGFDVAAWLNNDMEPFPQNVYSPL</sequence>
<dbReference type="CDD" id="cd06583">
    <property type="entry name" value="PGRP"/>
    <property type="match status" value="1"/>
</dbReference>
<dbReference type="PANTHER" id="PTHR11022:SF41">
    <property type="entry name" value="PEPTIDOGLYCAN-RECOGNITION PROTEIN LC-RELATED"/>
    <property type="match status" value="1"/>
</dbReference>
<dbReference type="InterPro" id="IPR018247">
    <property type="entry name" value="EF_Hand_1_Ca_BS"/>
</dbReference>
<evidence type="ECO:0000256" key="1">
    <source>
        <dbReference type="ARBA" id="ARBA00007553"/>
    </source>
</evidence>
<evidence type="ECO:0000259" key="2">
    <source>
        <dbReference type="SMART" id="SM00701"/>
    </source>
</evidence>
<dbReference type="AlphaFoldDB" id="A0A1W6SQS6"/>
<dbReference type="Proteomes" id="UP000012179">
    <property type="component" value="Chromosome"/>
</dbReference>